<proteinExistence type="predicted"/>
<organism evidence="2 3">
    <name type="scientific">Priapulus caudatus</name>
    <name type="common">Priapulid worm</name>
    <dbReference type="NCBI Taxonomy" id="37621"/>
    <lineage>
        <taxon>Eukaryota</taxon>
        <taxon>Metazoa</taxon>
        <taxon>Ecdysozoa</taxon>
        <taxon>Scalidophora</taxon>
        <taxon>Priapulida</taxon>
        <taxon>Priapulimorpha</taxon>
        <taxon>Priapulimorphida</taxon>
        <taxon>Priapulidae</taxon>
        <taxon>Priapulus</taxon>
    </lineage>
</organism>
<dbReference type="RefSeq" id="XP_014662911.1">
    <property type="nucleotide sequence ID" value="XM_014807425.1"/>
</dbReference>
<feature type="signal peptide" evidence="1">
    <location>
        <begin position="1"/>
        <end position="17"/>
    </location>
</feature>
<evidence type="ECO:0000256" key="1">
    <source>
        <dbReference type="SAM" id="SignalP"/>
    </source>
</evidence>
<keyword evidence="1" id="KW-0732">Signal</keyword>
<protein>
    <submittedName>
        <fullName evidence="3">Uncharacterized protein LOC106805722</fullName>
    </submittedName>
</protein>
<reference evidence="3" key="1">
    <citation type="submission" date="2025-08" db="UniProtKB">
        <authorList>
            <consortium name="RefSeq"/>
        </authorList>
    </citation>
    <scope>IDENTIFICATION</scope>
</reference>
<dbReference type="Pfam" id="PF05960">
    <property type="entry name" value="DUF885"/>
    <property type="match status" value="1"/>
</dbReference>
<dbReference type="Proteomes" id="UP000695022">
    <property type="component" value="Unplaced"/>
</dbReference>
<evidence type="ECO:0000313" key="3">
    <source>
        <dbReference type="RefSeq" id="XP_014662911.1"/>
    </source>
</evidence>
<feature type="chain" id="PRO_5046647646" evidence="1">
    <location>
        <begin position="18"/>
        <end position="596"/>
    </location>
</feature>
<evidence type="ECO:0000313" key="2">
    <source>
        <dbReference type="Proteomes" id="UP000695022"/>
    </source>
</evidence>
<accession>A0ABM1DSJ0</accession>
<dbReference type="PANTHER" id="PTHR33361:SF2">
    <property type="entry name" value="DUF885 DOMAIN-CONTAINING PROTEIN"/>
    <property type="match status" value="1"/>
</dbReference>
<keyword evidence="2" id="KW-1185">Reference proteome</keyword>
<dbReference type="GeneID" id="106805722"/>
<dbReference type="InterPro" id="IPR010281">
    <property type="entry name" value="DUF885"/>
</dbReference>
<dbReference type="PANTHER" id="PTHR33361">
    <property type="entry name" value="GLR0591 PROTEIN"/>
    <property type="match status" value="1"/>
</dbReference>
<gene>
    <name evidence="3" type="primary">LOC106805722</name>
</gene>
<sequence>MVVIAAGVLLAVLLTDGGDEEQVYSVEQLSDRYWTWRLDDSPEFATYLGNHERDDRLESYSLASWARREEDMKGFLADIQRINVTELSEADKENLDILKEEIELFVEGIQYKGFYFPVNFLEGVQVDFVTLITQFMPLNTVADYNNVLARYAAFGKQVDEIIEVMRKGIEEKITFPKESMKGIQEQFEALETNPEDSLFYEPFLQMNESLITNESIAELQSRGLTAVTDQMLPALNKLKEFILNDYMSNLRDNIACYSLPNGEAMYKQLIRYHIGWDMLPSEIHDIGMDEVKRIKDQMQIIIDRLGFPDKATFDEYLINNETFYYEKEEDILDAYRHIVYNRIEPKLLTWFKKLPKQPVLVEAAPASQPFAPQAYYQLGTIDRPGVFTVNVADPKNQPAYSMVSLSLHEAQPGHHTQAALSAEDTTLHASRRTFDDRRYGEAPSKFPIYTAYGEGWGLYAERLGEDIGVYENDYEQYGRYLDEMLRACRLVVDTGMHALNWTRQDAMDFLFENMGDESENSIDRYITWPGQALAYKIGELKINDVRKYAESELGAKFNIKEFHDIFLTLGPGNLERFESAINEYVEQNKARSISLL</sequence>
<name>A0ABM1DSJ0_PRICU</name>